<reference evidence="1" key="1">
    <citation type="journal article" date="2018" name="Genome Biol. Evol.">
        <title>Two Groups of Cocirculating, Epidemic Clostridiodes difficile Strains Microdiversify through Different Mechanisms.</title>
        <authorList>
            <person name="Murillo T."/>
            <person name="Ramirez-Vargas G."/>
            <person name="Riedel T."/>
            <person name="Overmann J."/>
            <person name="Andersen J.M."/>
            <person name="Guzman-Verri C."/>
            <person name="Chaves-Olarte E."/>
            <person name="Rodriguez C."/>
        </authorList>
    </citation>
    <scope>NUCLEOTIDE SEQUENCE</scope>
    <source>
        <strain evidence="1">LIBA-6289</strain>
        <plasmid evidence="1">LIBA6289</plasmid>
    </source>
</reference>
<protein>
    <submittedName>
        <fullName evidence="1">Uncharacterized protein</fullName>
    </submittedName>
</protein>
<dbReference type="AlphaFoldDB" id="A0A2R4NC48"/>
<geneLocation type="plasmid" evidence="1">
    <name>LIBA6289</name>
</geneLocation>
<name>A0A2R4NC48_CLODI</name>
<proteinExistence type="predicted"/>
<accession>A0A2R4NC48</accession>
<keyword evidence="1" id="KW-0614">Plasmid</keyword>
<organism evidence="1">
    <name type="scientific">Clostridioides difficile</name>
    <name type="common">Peptoclostridium difficile</name>
    <dbReference type="NCBI Taxonomy" id="1496"/>
    <lineage>
        <taxon>Bacteria</taxon>
        <taxon>Bacillati</taxon>
        <taxon>Bacillota</taxon>
        <taxon>Clostridia</taxon>
        <taxon>Peptostreptococcales</taxon>
        <taxon>Peptostreptococcaceae</taxon>
        <taxon>Clostridioides</taxon>
    </lineage>
</organism>
<dbReference type="RefSeq" id="WP_172692572.1">
    <property type="nucleotide sequence ID" value="NZ_MF547664.1"/>
</dbReference>
<evidence type="ECO:0000313" key="1">
    <source>
        <dbReference type="EMBL" id="AVX33697.1"/>
    </source>
</evidence>
<sequence length="145" mass="16943">MIVYSGGESDMYNSNINNRLIEINTNKCTLKNIEIVLMEGSKDYIKNFKIIYTKLLSLQLQSVSLQYFGNNIILITDTYSKTLELLDEELLKQYLHIKHLSSNNFDSDILENCKLESYKINKHLISNRIFRLIKNEIDCISLKNL</sequence>
<dbReference type="EMBL" id="MF547664">
    <property type="protein sequence ID" value="AVX33697.1"/>
    <property type="molecule type" value="Genomic_DNA"/>
</dbReference>
<gene>
    <name evidence="1" type="ORF">plasmid_LIBA6289_00011</name>
</gene>